<evidence type="ECO:0000313" key="6">
    <source>
        <dbReference type="EMBL" id="MCP9762056.1"/>
    </source>
</evidence>
<dbReference type="PANTHER" id="PTHR37306">
    <property type="entry name" value="COLICIN V PRODUCTION PROTEIN"/>
    <property type="match status" value="1"/>
</dbReference>
<dbReference type="PANTHER" id="PTHR37306:SF1">
    <property type="entry name" value="COLICIN V PRODUCTION PROTEIN"/>
    <property type="match status" value="1"/>
</dbReference>
<comment type="caution">
    <text evidence="6">The sequence shown here is derived from an EMBL/GenBank/DDBJ whole genome shotgun (WGS) entry which is preliminary data.</text>
</comment>
<keyword evidence="2 5" id="KW-0812">Transmembrane</keyword>
<keyword evidence="7" id="KW-1185">Reference proteome</keyword>
<comment type="subcellular location">
    <subcellularLocation>
        <location evidence="1">Membrane</location>
        <topology evidence="1">Multi-pass membrane protein</topology>
    </subcellularLocation>
</comment>
<evidence type="ECO:0000256" key="3">
    <source>
        <dbReference type="ARBA" id="ARBA00022989"/>
    </source>
</evidence>
<dbReference type="Proteomes" id="UP001204144">
    <property type="component" value="Unassembled WGS sequence"/>
</dbReference>
<evidence type="ECO:0000256" key="4">
    <source>
        <dbReference type="ARBA" id="ARBA00023136"/>
    </source>
</evidence>
<name>A0AAE3H0Y0_9BACT</name>
<evidence type="ECO:0000313" key="7">
    <source>
        <dbReference type="Proteomes" id="UP001204144"/>
    </source>
</evidence>
<accession>A0AAE3H0Y0</accession>
<keyword evidence="4 5" id="KW-0472">Membrane</keyword>
<feature type="transmembrane region" description="Helical" evidence="5">
    <location>
        <begin position="64"/>
        <end position="81"/>
    </location>
</feature>
<protein>
    <submittedName>
        <fullName evidence="6">CvpA family protein</fullName>
    </submittedName>
</protein>
<evidence type="ECO:0000256" key="1">
    <source>
        <dbReference type="ARBA" id="ARBA00004141"/>
    </source>
</evidence>
<dbReference type="GO" id="GO:0009403">
    <property type="term" value="P:toxin biosynthetic process"/>
    <property type="evidence" value="ECO:0007669"/>
    <property type="project" value="InterPro"/>
</dbReference>
<dbReference type="EMBL" id="RJUF01000005">
    <property type="protein sequence ID" value="MCP9762056.1"/>
    <property type="molecule type" value="Genomic_DNA"/>
</dbReference>
<dbReference type="Pfam" id="PF02674">
    <property type="entry name" value="Colicin_V"/>
    <property type="match status" value="1"/>
</dbReference>
<dbReference type="InterPro" id="IPR003825">
    <property type="entry name" value="Colicin-V_CvpA"/>
</dbReference>
<feature type="transmembrane region" description="Helical" evidence="5">
    <location>
        <begin position="102"/>
        <end position="124"/>
    </location>
</feature>
<feature type="transmembrane region" description="Helical" evidence="5">
    <location>
        <begin position="24"/>
        <end position="44"/>
    </location>
</feature>
<dbReference type="GO" id="GO:0016020">
    <property type="term" value="C:membrane"/>
    <property type="evidence" value="ECO:0007669"/>
    <property type="project" value="UniProtKB-SubCell"/>
</dbReference>
<sequence>MAIIDLILLVPVIIGAFNGYKKGLLMEIFGIAAFVVAIVIGFKFLSLGADFLENIFGKETLVSISPYLSFFVVFLPTIFLLRKAGWLMRKAVRLTFLGTLDGLLGAFLGGFTALFGVSVFLWLFSKTGIDLPPKWMVDNQYFEFVKSFAPNMISKISDMIPGGNWVDYLGNLKTRLENS</sequence>
<keyword evidence="3 5" id="KW-1133">Transmembrane helix</keyword>
<reference evidence="6 7" key="1">
    <citation type="submission" date="2018-11" db="EMBL/GenBank/DDBJ databases">
        <title>Novel bacteria species description.</title>
        <authorList>
            <person name="Han J.-H."/>
        </authorList>
    </citation>
    <scope>NUCLEOTIDE SEQUENCE [LARGE SCALE GENOMIC DNA]</scope>
    <source>
        <strain evidence="6 7">KCTC23259</strain>
    </source>
</reference>
<gene>
    <name evidence="6" type="ORF">EGI31_03755</name>
</gene>
<organism evidence="6 7">
    <name type="scientific">Lacihabitans soyangensis</name>
    <dbReference type="NCBI Taxonomy" id="869394"/>
    <lineage>
        <taxon>Bacteria</taxon>
        <taxon>Pseudomonadati</taxon>
        <taxon>Bacteroidota</taxon>
        <taxon>Cytophagia</taxon>
        <taxon>Cytophagales</taxon>
        <taxon>Leadbetterellaceae</taxon>
        <taxon>Lacihabitans</taxon>
    </lineage>
</organism>
<dbReference type="AlphaFoldDB" id="A0AAE3H0Y0"/>
<evidence type="ECO:0000256" key="2">
    <source>
        <dbReference type="ARBA" id="ARBA00022692"/>
    </source>
</evidence>
<dbReference type="RefSeq" id="WP_255035807.1">
    <property type="nucleotide sequence ID" value="NZ_RJUF01000005.1"/>
</dbReference>
<proteinExistence type="predicted"/>
<evidence type="ECO:0000256" key="5">
    <source>
        <dbReference type="SAM" id="Phobius"/>
    </source>
</evidence>